<evidence type="ECO:0000313" key="10">
    <source>
        <dbReference type="Proteomes" id="UP001319180"/>
    </source>
</evidence>
<feature type="transmembrane region" description="Helical" evidence="6">
    <location>
        <begin position="375"/>
        <end position="399"/>
    </location>
</feature>
<feature type="domain" description="MacB-like periplasmic core" evidence="8">
    <location>
        <begin position="432"/>
        <end position="637"/>
    </location>
</feature>
<feature type="transmembrane region" description="Helical" evidence="6">
    <location>
        <begin position="21"/>
        <end position="43"/>
    </location>
</feature>
<evidence type="ECO:0000256" key="2">
    <source>
        <dbReference type="ARBA" id="ARBA00022475"/>
    </source>
</evidence>
<dbReference type="Proteomes" id="UP001319180">
    <property type="component" value="Unassembled WGS sequence"/>
</dbReference>
<comment type="caution">
    <text evidence="9">The sequence shown here is derived from an EMBL/GenBank/DDBJ whole genome shotgun (WGS) entry which is preliminary data.</text>
</comment>
<proteinExistence type="predicted"/>
<feature type="domain" description="ABC3 transporter permease C-terminal" evidence="7">
    <location>
        <begin position="673"/>
        <end position="786"/>
    </location>
</feature>
<dbReference type="InterPro" id="IPR025857">
    <property type="entry name" value="MacB_PCD"/>
</dbReference>
<keyword evidence="5 6" id="KW-0472">Membrane</keyword>
<sequence length="793" mass="88474">MIKSYFLVALRSLQRNKLHASINIIGLAIGMVCCILIALFVQFELGYDRQNKNAHRIYRLAVDLEANNWAISAFPLGGLLKDNFPEVAGYTRIKPVEVFMQNQAGTLFKNKERVFYADPTVFDILDIHLIKGNPATALAEVNTMVITPETARAYFGDQDPIGKTLTMLGNKREFVVTGVFEPLPSNSHVHMTMMASSESYASMRVDSKVGFSSLTNHYTYVVLPEGIDHLAFERTISSFLDKHQNLQAGDQPNVIRLQPLTDIHLHSNRGLEIEANGNMNTVYTLSAIAFFILVIACINFMNLTTAQSLKRAREVGIRKVVGSQKRQLIFQFLSESVVISFISLALATVLLALVVPQFNFISGKEIIINPLKNSLIVVIFGGITLFVGLFAGIYPAFFLSSFKPASVLKGNFIGNISGQLMRKGLVVFQFAIAFLIMVGTYVVYSQLDYMLTKNMGFDREQTLVISMPRDSVGDLSVKNEMARLAGVTGVTRFNEVPGRMVNTTNLWYEGVKDNQAENLYIFSGDTDLLKTMGIKLKAGRYFREGTQQFGKEFVINETALNHFGWKPEEAIGKLMEFGERGSEPGKVVGVIEDFHFKHLHDAIDPLVLFLNPHYEGRYMAIKVNTPDMQAMVAAIEQKWKSILPQHEFEYQFLDESFDKLFDQEKRLGQLFGIFSALAVFISCLGLFGLASFTMEQSRKAVAVRKVLGASVLHIVGMMSKSFLKLVLLGMVLAAPLAYFAATRWLQGFAYNVGFTWIVFVYASLVAIAVAFVTVSYHSLKTARTNPVNALKAQ</sequence>
<evidence type="ECO:0000256" key="1">
    <source>
        <dbReference type="ARBA" id="ARBA00004651"/>
    </source>
</evidence>
<dbReference type="EMBL" id="JAHESC010000066">
    <property type="protein sequence ID" value="MBT1690440.1"/>
    <property type="molecule type" value="Genomic_DNA"/>
</dbReference>
<dbReference type="Pfam" id="PF02687">
    <property type="entry name" value="FtsX"/>
    <property type="match status" value="2"/>
</dbReference>
<gene>
    <name evidence="9" type="ORF">KK078_27995</name>
</gene>
<dbReference type="PANTHER" id="PTHR30572">
    <property type="entry name" value="MEMBRANE COMPONENT OF TRANSPORTER-RELATED"/>
    <property type="match status" value="1"/>
</dbReference>
<evidence type="ECO:0000259" key="8">
    <source>
        <dbReference type="Pfam" id="PF12704"/>
    </source>
</evidence>
<dbReference type="GO" id="GO:0005886">
    <property type="term" value="C:plasma membrane"/>
    <property type="evidence" value="ECO:0007669"/>
    <property type="project" value="UniProtKB-SubCell"/>
</dbReference>
<dbReference type="Pfam" id="PF12704">
    <property type="entry name" value="MacB_PCD"/>
    <property type="match status" value="2"/>
</dbReference>
<evidence type="ECO:0000256" key="3">
    <source>
        <dbReference type="ARBA" id="ARBA00022692"/>
    </source>
</evidence>
<keyword evidence="10" id="KW-1185">Reference proteome</keyword>
<keyword evidence="3 6" id="KW-0812">Transmembrane</keyword>
<evidence type="ECO:0000256" key="4">
    <source>
        <dbReference type="ARBA" id="ARBA00022989"/>
    </source>
</evidence>
<dbReference type="InterPro" id="IPR003838">
    <property type="entry name" value="ABC3_permease_C"/>
</dbReference>
<reference evidence="9 10" key="1">
    <citation type="submission" date="2021-05" db="EMBL/GenBank/DDBJ databases">
        <title>A Polyphasic approach of four new species of the genus Ohtaekwangia: Ohtaekwangia histidinii sp. nov., Ohtaekwangia cretensis sp. nov., Ohtaekwangia indiensis sp. nov., Ohtaekwangia reichenbachii sp. nov. from diverse environment.</title>
        <authorList>
            <person name="Octaviana S."/>
        </authorList>
    </citation>
    <scope>NUCLEOTIDE SEQUENCE [LARGE SCALE GENOMIC DNA]</scope>
    <source>
        <strain evidence="9 10">PWU37</strain>
    </source>
</reference>
<feature type="transmembrane region" description="Helical" evidence="6">
    <location>
        <begin position="722"/>
        <end position="741"/>
    </location>
</feature>
<evidence type="ECO:0000259" key="7">
    <source>
        <dbReference type="Pfam" id="PF02687"/>
    </source>
</evidence>
<feature type="domain" description="ABC3 transporter permease C-terminal" evidence="7">
    <location>
        <begin position="287"/>
        <end position="400"/>
    </location>
</feature>
<evidence type="ECO:0000256" key="5">
    <source>
        <dbReference type="ARBA" id="ARBA00023136"/>
    </source>
</evidence>
<dbReference type="GO" id="GO:0022857">
    <property type="term" value="F:transmembrane transporter activity"/>
    <property type="evidence" value="ECO:0007669"/>
    <property type="project" value="TreeGrafter"/>
</dbReference>
<accession>A0AAP2GLB7</accession>
<feature type="transmembrane region" description="Helical" evidence="6">
    <location>
        <begin position="425"/>
        <end position="444"/>
    </location>
</feature>
<evidence type="ECO:0000256" key="6">
    <source>
        <dbReference type="SAM" id="Phobius"/>
    </source>
</evidence>
<feature type="transmembrane region" description="Helical" evidence="6">
    <location>
        <begin position="753"/>
        <end position="774"/>
    </location>
</feature>
<keyword evidence="4 6" id="KW-1133">Transmembrane helix</keyword>
<dbReference type="AlphaFoldDB" id="A0AAP2GLB7"/>
<organism evidence="9 10">
    <name type="scientific">Dawidia soli</name>
    <dbReference type="NCBI Taxonomy" id="2782352"/>
    <lineage>
        <taxon>Bacteria</taxon>
        <taxon>Pseudomonadati</taxon>
        <taxon>Bacteroidota</taxon>
        <taxon>Cytophagia</taxon>
        <taxon>Cytophagales</taxon>
        <taxon>Chryseotaleaceae</taxon>
        <taxon>Dawidia</taxon>
    </lineage>
</organism>
<name>A0AAP2GLB7_9BACT</name>
<feature type="transmembrane region" description="Helical" evidence="6">
    <location>
        <begin position="328"/>
        <end position="355"/>
    </location>
</feature>
<feature type="domain" description="MacB-like periplasmic core" evidence="8">
    <location>
        <begin position="22"/>
        <end position="231"/>
    </location>
</feature>
<dbReference type="PANTHER" id="PTHR30572:SF18">
    <property type="entry name" value="ABC-TYPE MACROLIDE FAMILY EXPORT SYSTEM PERMEASE COMPONENT 2"/>
    <property type="match status" value="1"/>
</dbReference>
<feature type="transmembrane region" description="Helical" evidence="6">
    <location>
        <begin position="670"/>
        <end position="690"/>
    </location>
</feature>
<keyword evidence="2" id="KW-1003">Cell membrane</keyword>
<comment type="subcellular location">
    <subcellularLocation>
        <location evidence="1">Cell membrane</location>
        <topology evidence="1">Multi-pass membrane protein</topology>
    </subcellularLocation>
</comment>
<protein>
    <submittedName>
        <fullName evidence="9">ABC transporter permease</fullName>
    </submittedName>
</protein>
<dbReference type="InterPro" id="IPR050250">
    <property type="entry name" value="Macrolide_Exporter_MacB"/>
</dbReference>
<feature type="transmembrane region" description="Helical" evidence="6">
    <location>
        <begin position="282"/>
        <end position="303"/>
    </location>
</feature>
<dbReference type="RefSeq" id="WP_254093788.1">
    <property type="nucleotide sequence ID" value="NZ_JAHESC010000066.1"/>
</dbReference>
<evidence type="ECO:0000313" key="9">
    <source>
        <dbReference type="EMBL" id="MBT1690440.1"/>
    </source>
</evidence>